<dbReference type="RefSeq" id="WP_060718343.1">
    <property type="nucleotide sequence ID" value="NZ_CP055265.1"/>
</dbReference>
<proteinExistence type="predicted"/>
<feature type="transmembrane region" description="Helical" evidence="1">
    <location>
        <begin position="9"/>
        <end position="38"/>
    </location>
</feature>
<dbReference type="SUPFAM" id="SSF52980">
    <property type="entry name" value="Restriction endonuclease-like"/>
    <property type="match status" value="1"/>
</dbReference>
<keyword evidence="1" id="KW-0472">Membrane</keyword>
<evidence type="ECO:0000313" key="3">
    <source>
        <dbReference type="EMBL" id="KAA3523750.1"/>
    </source>
</evidence>
<dbReference type="EMBL" id="QUSG01000014">
    <property type="protein sequence ID" value="KAA3524127.1"/>
    <property type="molecule type" value="Genomic_DNA"/>
</dbReference>
<organism evidence="4 5">
    <name type="scientific">Agrobacterium vitis</name>
    <name type="common">Rhizobium vitis</name>
    <dbReference type="NCBI Taxonomy" id="373"/>
    <lineage>
        <taxon>Bacteria</taxon>
        <taxon>Pseudomonadati</taxon>
        <taxon>Pseudomonadota</taxon>
        <taxon>Alphaproteobacteria</taxon>
        <taxon>Hyphomicrobiales</taxon>
        <taxon>Rhizobiaceae</taxon>
        <taxon>Rhizobium/Agrobacterium group</taxon>
        <taxon>Agrobacterium</taxon>
    </lineage>
</organism>
<keyword evidence="1" id="KW-1133">Transmembrane helix</keyword>
<evidence type="ECO:0000259" key="2">
    <source>
        <dbReference type="Pfam" id="PF18741"/>
    </source>
</evidence>
<keyword evidence="1" id="KW-0812">Transmembrane</keyword>
<sequence>MDDAHKQAIIIRGAVTAVLVFAGFVFPLLWIAAAFFAYTTFQAFPDLEPGTPESMYRTRQSTMTADDPEWREYFLAACESPAETAFLEAMIKGYDLKPDKGILVGAGIELDMQTEYKPYRLDFLVNKWLVVEVDGAEWHSSPEAVERDGIRDEFFRAKGFAVLRIPAKVVFQKPTEAVSSVRAAIANGRPAQKVAAKVAPISVAKTFTNSMSAFGKFMDDVDAHVTREKAIQEALGPSRQTFDTEKMVIDSGLENARKAIALEDELSANPNLRKHFEDYHAEFEALLKSTRSKSDCGQSATITISPISWPKAHPDPDLNATIMDMHFKLHGDRTRYFNEVRQQISKDPRLSPHVRSHLENLGCHSSWKEISMKKDLFSLEAFLKEIEAEGGGGARNNPPPS</sequence>
<dbReference type="Proteomes" id="UP000436911">
    <property type="component" value="Unassembled WGS sequence"/>
</dbReference>
<gene>
    <name evidence="4" type="ORF">DXT89_19275</name>
    <name evidence="3" type="ORF">DXT89_20130</name>
</gene>
<dbReference type="OrthoDB" id="9798754at2"/>
<dbReference type="Pfam" id="PF18741">
    <property type="entry name" value="MTES_1575"/>
    <property type="match status" value="1"/>
</dbReference>
<dbReference type="EMBL" id="QUSG01000015">
    <property type="protein sequence ID" value="KAA3523750.1"/>
    <property type="molecule type" value="Genomic_DNA"/>
</dbReference>
<dbReference type="InterPro" id="IPR011335">
    <property type="entry name" value="Restrct_endonuc-II-like"/>
</dbReference>
<comment type="caution">
    <text evidence="4">The sequence shown here is derived from an EMBL/GenBank/DDBJ whole genome shotgun (WGS) entry which is preliminary data.</text>
</comment>
<feature type="domain" description="Restriction endonuclease type II-like" evidence="2">
    <location>
        <begin position="103"/>
        <end position="185"/>
    </location>
</feature>
<dbReference type="InterPro" id="IPR049468">
    <property type="entry name" value="Restrct_endonuc-II-like_dom"/>
</dbReference>
<reference evidence="4 5" key="1">
    <citation type="submission" date="2018-08" db="EMBL/GenBank/DDBJ databases">
        <title>Genome sequencing of Agrobacterium vitis strain ICMP 10754.</title>
        <authorList>
            <person name="Visnovsky S.B."/>
            <person name="Pitman A.R."/>
        </authorList>
    </citation>
    <scope>NUCLEOTIDE SEQUENCE [LARGE SCALE GENOMIC DNA]</scope>
    <source>
        <strain evidence="4 5">ICMP 10754</strain>
    </source>
</reference>
<dbReference type="Gene3D" id="3.40.960.10">
    <property type="entry name" value="VSR Endonuclease"/>
    <property type="match status" value="1"/>
</dbReference>
<protein>
    <submittedName>
        <fullName evidence="4">DUF559 domain-containing protein</fullName>
    </submittedName>
</protein>
<evidence type="ECO:0000313" key="5">
    <source>
        <dbReference type="Proteomes" id="UP000436911"/>
    </source>
</evidence>
<dbReference type="GeneID" id="60683325"/>
<evidence type="ECO:0000256" key="1">
    <source>
        <dbReference type="SAM" id="Phobius"/>
    </source>
</evidence>
<name>A0A368NU88_AGRVI</name>
<dbReference type="AlphaFoldDB" id="A0A368NU88"/>
<accession>A0A368NU88</accession>
<evidence type="ECO:0000313" key="4">
    <source>
        <dbReference type="EMBL" id="KAA3524127.1"/>
    </source>
</evidence>